<organism evidence="1 2">
    <name type="scientific">Colocasia esculenta</name>
    <name type="common">Wild taro</name>
    <name type="synonym">Arum esculentum</name>
    <dbReference type="NCBI Taxonomy" id="4460"/>
    <lineage>
        <taxon>Eukaryota</taxon>
        <taxon>Viridiplantae</taxon>
        <taxon>Streptophyta</taxon>
        <taxon>Embryophyta</taxon>
        <taxon>Tracheophyta</taxon>
        <taxon>Spermatophyta</taxon>
        <taxon>Magnoliopsida</taxon>
        <taxon>Liliopsida</taxon>
        <taxon>Araceae</taxon>
        <taxon>Aroideae</taxon>
        <taxon>Colocasieae</taxon>
        <taxon>Colocasia</taxon>
    </lineage>
</organism>
<proteinExistence type="predicted"/>
<reference evidence="1" key="1">
    <citation type="submission" date="2017-07" db="EMBL/GenBank/DDBJ databases">
        <title>Taro Niue Genome Assembly and Annotation.</title>
        <authorList>
            <person name="Atibalentja N."/>
            <person name="Keating K."/>
            <person name="Fields C.J."/>
        </authorList>
    </citation>
    <scope>NUCLEOTIDE SEQUENCE</scope>
    <source>
        <strain evidence="1">Niue_2</strain>
        <tissue evidence="1">Leaf</tissue>
    </source>
</reference>
<comment type="caution">
    <text evidence="1">The sequence shown here is derived from an EMBL/GenBank/DDBJ whole genome shotgun (WGS) entry which is preliminary data.</text>
</comment>
<accession>A0A843X8W4</accession>
<dbReference type="PANTHER" id="PTHR15907">
    <property type="entry name" value="DUF614 FAMILY PROTEIN-RELATED"/>
    <property type="match status" value="1"/>
</dbReference>
<protein>
    <submittedName>
        <fullName evidence="1">Uncharacterized protein</fullName>
    </submittedName>
</protein>
<name>A0A843X8W4_COLES</name>
<dbReference type="OrthoDB" id="1045822at2759"/>
<keyword evidence="2" id="KW-1185">Reference proteome</keyword>
<sequence>MQGIRQPYSSTSWSTELCHCCDCLITSVCPCITFGKIAKIVDRGNTSCRLSVATYRLPGLMGLACLYSCFYRGRLRGQYNLEEAPIHDYLVHFCCEACALSQEYRRWAHHI</sequence>
<dbReference type="Proteomes" id="UP000652761">
    <property type="component" value="Unassembled WGS sequence"/>
</dbReference>
<dbReference type="AlphaFoldDB" id="A0A843X8W4"/>
<gene>
    <name evidence="1" type="ORF">Taro_048696</name>
</gene>
<dbReference type="Pfam" id="PF04749">
    <property type="entry name" value="PLAC8"/>
    <property type="match status" value="1"/>
</dbReference>
<dbReference type="EMBL" id="NMUH01006665">
    <property type="protein sequence ID" value="MQM15747.1"/>
    <property type="molecule type" value="Genomic_DNA"/>
</dbReference>
<evidence type="ECO:0000313" key="1">
    <source>
        <dbReference type="EMBL" id="MQM15747.1"/>
    </source>
</evidence>
<dbReference type="NCBIfam" id="TIGR01571">
    <property type="entry name" value="A_thal_Cys_rich"/>
    <property type="match status" value="1"/>
</dbReference>
<dbReference type="InterPro" id="IPR006461">
    <property type="entry name" value="PLAC_motif_containing"/>
</dbReference>
<evidence type="ECO:0000313" key="2">
    <source>
        <dbReference type="Proteomes" id="UP000652761"/>
    </source>
</evidence>